<gene>
    <name evidence="4" type="ORF">E5163_11025</name>
</gene>
<evidence type="ECO:0000313" key="4">
    <source>
        <dbReference type="EMBL" id="TGY88345.1"/>
    </source>
</evidence>
<dbReference type="OrthoDB" id="9805070at2"/>
<evidence type="ECO:0000259" key="3">
    <source>
        <dbReference type="Pfam" id="PF05569"/>
    </source>
</evidence>
<feature type="transmembrane region" description="Helical" evidence="1">
    <location>
        <begin position="6"/>
        <end position="25"/>
    </location>
</feature>
<dbReference type="SUPFAM" id="SSF51261">
    <property type="entry name" value="Duplicated hybrid motif"/>
    <property type="match status" value="1"/>
</dbReference>
<dbReference type="CDD" id="cd12797">
    <property type="entry name" value="M23_peptidase"/>
    <property type="match status" value="1"/>
</dbReference>
<evidence type="ECO:0000259" key="2">
    <source>
        <dbReference type="Pfam" id="PF01551"/>
    </source>
</evidence>
<dbReference type="PANTHER" id="PTHR34978">
    <property type="entry name" value="POSSIBLE SENSOR-TRANSDUCER PROTEIN BLAR"/>
    <property type="match status" value="1"/>
</dbReference>
<dbReference type="EMBL" id="SRXW01000003">
    <property type="protein sequence ID" value="TGY88345.1"/>
    <property type="molecule type" value="Genomic_DNA"/>
</dbReference>
<accession>A0A4S2GYU1</accession>
<feature type="transmembrane region" description="Helical" evidence="1">
    <location>
        <begin position="45"/>
        <end position="63"/>
    </location>
</feature>
<keyword evidence="1" id="KW-0812">Transmembrane</keyword>
<dbReference type="Pfam" id="PF05569">
    <property type="entry name" value="Peptidase_M56"/>
    <property type="match status" value="1"/>
</dbReference>
<dbReference type="InterPro" id="IPR011055">
    <property type="entry name" value="Dup_hybrid_motif"/>
</dbReference>
<dbReference type="RefSeq" id="WP_135996191.1">
    <property type="nucleotide sequence ID" value="NZ_CP071057.1"/>
</dbReference>
<dbReference type="Proteomes" id="UP000308054">
    <property type="component" value="Unassembled WGS sequence"/>
</dbReference>
<dbReference type="PANTHER" id="PTHR34978:SF3">
    <property type="entry name" value="SLR0241 PROTEIN"/>
    <property type="match status" value="1"/>
</dbReference>
<sequence>MSTIAPLVMIAMLSSLALAALAYAVADRAEALSGQRFTSVSVWRLARLAALLPLLVAIAAPALPASGLLTARSSNSTALSVDSRIPGTAAGEDAPGSARLDVRPEVSATSQPAAPSPAVPGGEGSLPSLLDAARAEWIAVFADATSLLFLVLYCVGLAGALTGFLLNRLSIARLLARSRPAEGPITDLLADWAGRLGLAAGAVRLWTSEAAGSPFLTGLKPTIVFPRTLAEKGHGRTGEYALVHELVHARRGDERDRLLGEFLGVFLWFNPVFARIERRLSLAREMACDAETLAVLGRRANARAYARALIDVPWVERPGADIISAFGLSVGKVRKMRIKAILANSGERDGQALFAVAAAAALSIAIVPVAAAQALVSASLAGEPAAVSARATVAVVQSQAATPVRRAIEASPFKALEQLERLEALEALDDIDPRQVLLNPANWASIMGVASGSTDPISLTIQDANGNPVDIRADVQGRGDARIEFTDETGDRLAIDVVGETEDGREEVTIGVVNAAHPLIHVISAGSDTELRFLDQRERPVFMSVRESGEAAAVLIEDVDSRARSEFVFVDSDPEIYAPAAGRVRAVGTDAPGPDSAGQYVVLDHATGWSTIFYNLDAVQVARGETVAQGDLIAQGRSRGDGIDLGPLGQDSAINASDMTIVRTADLDL</sequence>
<evidence type="ECO:0008006" key="6">
    <source>
        <dbReference type="Google" id="ProtNLM"/>
    </source>
</evidence>
<comment type="caution">
    <text evidence="4">The sequence shown here is derived from an EMBL/GenBank/DDBJ whole genome shotgun (WGS) entry which is preliminary data.</text>
</comment>
<feature type="transmembrane region" description="Helical" evidence="1">
    <location>
        <begin position="147"/>
        <end position="169"/>
    </location>
</feature>
<dbReference type="CDD" id="cd07341">
    <property type="entry name" value="M56_BlaR1_MecR1_like"/>
    <property type="match status" value="1"/>
</dbReference>
<proteinExistence type="predicted"/>
<evidence type="ECO:0000313" key="5">
    <source>
        <dbReference type="Proteomes" id="UP000308054"/>
    </source>
</evidence>
<dbReference type="InterPro" id="IPR008756">
    <property type="entry name" value="Peptidase_M56"/>
</dbReference>
<keyword evidence="1" id="KW-1133">Transmembrane helix</keyword>
<keyword evidence="5" id="KW-1185">Reference proteome</keyword>
<dbReference type="Gene3D" id="2.70.70.10">
    <property type="entry name" value="Glucose Permease (Domain IIA)"/>
    <property type="match status" value="1"/>
</dbReference>
<name>A0A4S2GYU1_9PROT</name>
<evidence type="ECO:0000256" key="1">
    <source>
        <dbReference type="SAM" id="Phobius"/>
    </source>
</evidence>
<keyword evidence="1" id="KW-0472">Membrane</keyword>
<protein>
    <recommendedName>
        <fullName evidence="6">Peptidase M56 domain-containing protein</fullName>
    </recommendedName>
</protein>
<reference evidence="4 5" key="1">
    <citation type="journal article" date="2017" name="Int. J. Syst. Evol. Microbiol.">
        <title>Marinicauda algicola sp. nov., isolated from a marine red alga Rhodosorus marinus.</title>
        <authorList>
            <person name="Jeong S.E."/>
            <person name="Jeon S.H."/>
            <person name="Chun B.H."/>
            <person name="Kim D.W."/>
            <person name="Jeon C.O."/>
        </authorList>
    </citation>
    <scope>NUCLEOTIDE SEQUENCE [LARGE SCALE GENOMIC DNA]</scope>
    <source>
        <strain evidence="4 5">JCM 31718</strain>
    </source>
</reference>
<feature type="transmembrane region" description="Helical" evidence="1">
    <location>
        <begin position="352"/>
        <end position="376"/>
    </location>
</feature>
<feature type="domain" description="M23ase beta-sheet core" evidence="2">
    <location>
        <begin position="573"/>
        <end position="640"/>
    </location>
</feature>
<dbReference type="InterPro" id="IPR016047">
    <property type="entry name" value="M23ase_b-sheet_dom"/>
</dbReference>
<dbReference type="Pfam" id="PF01551">
    <property type="entry name" value="Peptidase_M23"/>
    <property type="match status" value="1"/>
</dbReference>
<dbReference type="InterPro" id="IPR052173">
    <property type="entry name" value="Beta-lactam_resp_regulator"/>
</dbReference>
<dbReference type="AlphaFoldDB" id="A0A4S2GYU1"/>
<organism evidence="4 5">
    <name type="scientific">Marinicauda algicola</name>
    <dbReference type="NCBI Taxonomy" id="2029849"/>
    <lineage>
        <taxon>Bacteria</taxon>
        <taxon>Pseudomonadati</taxon>
        <taxon>Pseudomonadota</taxon>
        <taxon>Alphaproteobacteria</taxon>
        <taxon>Maricaulales</taxon>
        <taxon>Maricaulaceae</taxon>
        <taxon>Marinicauda</taxon>
    </lineage>
</organism>
<feature type="domain" description="Peptidase M56" evidence="3">
    <location>
        <begin position="146"/>
        <end position="316"/>
    </location>
</feature>